<name>A0ABX8W627_9LACO</name>
<evidence type="ECO:0000313" key="3">
    <source>
        <dbReference type="Proteomes" id="UP000826550"/>
    </source>
</evidence>
<evidence type="ECO:0000313" key="2">
    <source>
        <dbReference type="EMBL" id="QYN52958.1"/>
    </source>
</evidence>
<dbReference type="EMBL" id="CP048268">
    <property type="protein sequence ID" value="QYN52958.1"/>
    <property type="molecule type" value="Genomic_DNA"/>
</dbReference>
<dbReference type="SUPFAM" id="SSF53067">
    <property type="entry name" value="Actin-like ATPase domain"/>
    <property type="match status" value="1"/>
</dbReference>
<dbReference type="PANTHER" id="PTHR18964">
    <property type="entry name" value="ROK (REPRESSOR, ORF, KINASE) FAMILY"/>
    <property type="match status" value="1"/>
</dbReference>
<evidence type="ECO:0000256" key="1">
    <source>
        <dbReference type="ARBA" id="ARBA00006479"/>
    </source>
</evidence>
<keyword evidence="3" id="KW-1185">Reference proteome</keyword>
<dbReference type="InterPro" id="IPR000600">
    <property type="entry name" value="ROK"/>
</dbReference>
<accession>A0ABX8W627</accession>
<dbReference type="InterPro" id="IPR043129">
    <property type="entry name" value="ATPase_NBD"/>
</dbReference>
<proteinExistence type="inferred from homology"/>
<dbReference type="RefSeq" id="WP_220219780.1">
    <property type="nucleotide sequence ID" value="NZ_CP048268.1"/>
</dbReference>
<comment type="similarity">
    <text evidence="1">Belongs to the ROK (NagC/XylR) family.</text>
</comment>
<dbReference type="Proteomes" id="UP000826550">
    <property type="component" value="Chromosome"/>
</dbReference>
<organism evidence="2 3">
    <name type="scientific">Lactobacillus panisapium</name>
    <dbReference type="NCBI Taxonomy" id="2012495"/>
    <lineage>
        <taxon>Bacteria</taxon>
        <taxon>Bacillati</taxon>
        <taxon>Bacillota</taxon>
        <taxon>Bacilli</taxon>
        <taxon>Lactobacillales</taxon>
        <taxon>Lactobacillaceae</taxon>
        <taxon>Lactobacillus</taxon>
    </lineage>
</organism>
<dbReference type="CDD" id="cd24152">
    <property type="entry name" value="ASKHA_NBD_ROK-like"/>
    <property type="match status" value="1"/>
</dbReference>
<gene>
    <name evidence="2" type="ORF">GYM71_05800</name>
</gene>
<dbReference type="Pfam" id="PF00480">
    <property type="entry name" value="ROK"/>
    <property type="match status" value="1"/>
</dbReference>
<sequence>MKNYLSIDIGGTEIKYAQIDVSGHIIEKGKVSTPDGKDKFLAQIDQIVQKYSGSIKGLAFCAPGKIDKTKIRFGGAIPFLDGIDFGQIYEAEDFPVAVINDGKASILAENWLGNLKDEKNCAAITLGTGVGSGIIVNGHLLQGTHNQAGEMSFMIADISNPKDMQGSIGKLCSAVRFVGQVNEQLGYEDVSDGVHAFEAIKNHVPEAVAIFEQYCLQIATLILNMQTVVDVNKIAIGGGISAQSCLIDGIKQAYDQLVNDDNSIIGQTLTKPEIVAAKFRNDSNLYGSLYNLLLQTDHETV</sequence>
<reference evidence="2 3" key="1">
    <citation type="submission" date="2020-01" db="EMBL/GenBank/DDBJ databases">
        <title>Vast differences in strain-level diversity in the gut microbiota of two closely related honey bee species.</title>
        <authorList>
            <person name="Ellegaard K.M."/>
            <person name="Suenami S."/>
            <person name="Miyazaki R."/>
            <person name="Engel P."/>
        </authorList>
    </citation>
    <scope>NUCLEOTIDE SEQUENCE [LARGE SCALE GENOMIC DNA]</scope>
    <source>
        <strain evidence="2 3">ESL0416</strain>
    </source>
</reference>
<dbReference type="Gene3D" id="3.30.420.40">
    <property type="match status" value="2"/>
</dbReference>
<dbReference type="PANTHER" id="PTHR18964:SF170">
    <property type="entry name" value="SUGAR KINASE"/>
    <property type="match status" value="1"/>
</dbReference>
<protein>
    <submittedName>
        <fullName evidence="2">ROK family protein</fullName>
    </submittedName>
</protein>